<gene>
    <name evidence="2" type="ORF">TVAG_183120</name>
</gene>
<dbReference type="Gene3D" id="2.60.200.20">
    <property type="match status" value="1"/>
</dbReference>
<dbReference type="Proteomes" id="UP000001542">
    <property type="component" value="Unassembled WGS sequence"/>
</dbReference>
<dbReference type="GO" id="GO:0071339">
    <property type="term" value="C:MLL1 complex"/>
    <property type="evidence" value="ECO:0007669"/>
    <property type="project" value="InterPro"/>
</dbReference>
<accession>A2D950</accession>
<reference evidence="2" key="2">
    <citation type="journal article" date="2007" name="Science">
        <title>Draft genome sequence of the sexually transmitted pathogen Trichomonas vaginalis.</title>
        <authorList>
            <person name="Carlton J.M."/>
            <person name="Hirt R.P."/>
            <person name="Silva J.C."/>
            <person name="Delcher A.L."/>
            <person name="Schatz M."/>
            <person name="Zhao Q."/>
            <person name="Wortman J.R."/>
            <person name="Bidwell S.L."/>
            <person name="Alsmark U.C.M."/>
            <person name="Besteiro S."/>
            <person name="Sicheritz-Ponten T."/>
            <person name="Noel C.J."/>
            <person name="Dacks J.B."/>
            <person name="Foster P.G."/>
            <person name="Simillion C."/>
            <person name="Van de Peer Y."/>
            <person name="Miranda-Saavedra D."/>
            <person name="Barton G.J."/>
            <person name="Westrop G.D."/>
            <person name="Mueller S."/>
            <person name="Dessi D."/>
            <person name="Fiori P.L."/>
            <person name="Ren Q."/>
            <person name="Paulsen I."/>
            <person name="Zhang H."/>
            <person name="Bastida-Corcuera F.D."/>
            <person name="Simoes-Barbosa A."/>
            <person name="Brown M.T."/>
            <person name="Hayes R.D."/>
            <person name="Mukherjee M."/>
            <person name="Okumura C.Y."/>
            <person name="Schneider R."/>
            <person name="Smith A.J."/>
            <person name="Vanacova S."/>
            <person name="Villalvazo M."/>
            <person name="Haas B.J."/>
            <person name="Pertea M."/>
            <person name="Feldblyum T.V."/>
            <person name="Utterback T.R."/>
            <person name="Shu C.L."/>
            <person name="Osoegawa K."/>
            <person name="de Jong P.J."/>
            <person name="Hrdy I."/>
            <person name="Horvathova L."/>
            <person name="Zubacova Z."/>
            <person name="Dolezal P."/>
            <person name="Malik S.B."/>
            <person name="Logsdon J.M. Jr."/>
            <person name="Henze K."/>
            <person name="Gupta A."/>
            <person name="Wang C.C."/>
            <person name="Dunne R.L."/>
            <person name="Upcroft J.A."/>
            <person name="Upcroft P."/>
            <person name="White O."/>
            <person name="Salzberg S.L."/>
            <person name="Tang P."/>
            <person name="Chiu C.-H."/>
            <person name="Lee Y.-S."/>
            <person name="Embley T.M."/>
            <person name="Coombs G.H."/>
            <person name="Mottram J.C."/>
            <person name="Tachezy J."/>
            <person name="Fraser-Liggett C.M."/>
            <person name="Johnson P.J."/>
        </authorList>
    </citation>
    <scope>NUCLEOTIDE SEQUENCE [LARGE SCALE GENOMIC DNA]</scope>
    <source>
        <strain evidence="2">G3</strain>
    </source>
</reference>
<dbReference type="VEuPathDB" id="TrichDB:TVAGG3_0529730"/>
<dbReference type="GO" id="GO:0031011">
    <property type="term" value="C:Ino80 complex"/>
    <property type="evidence" value="ECO:0007669"/>
    <property type="project" value="InterPro"/>
</dbReference>
<dbReference type="OrthoDB" id="10262769at2759"/>
<reference evidence="2" key="1">
    <citation type="submission" date="2006-10" db="EMBL/GenBank/DDBJ databases">
        <authorList>
            <person name="Amadeo P."/>
            <person name="Zhao Q."/>
            <person name="Wortman J."/>
            <person name="Fraser-Liggett C."/>
            <person name="Carlton J."/>
        </authorList>
    </citation>
    <scope>NUCLEOTIDE SEQUENCE</scope>
    <source>
        <strain evidence="2">G3</strain>
    </source>
</reference>
<dbReference type="GO" id="GO:0002151">
    <property type="term" value="F:G-quadruplex RNA binding"/>
    <property type="evidence" value="ECO:0007669"/>
    <property type="project" value="InterPro"/>
</dbReference>
<dbReference type="AlphaFoldDB" id="A2D950"/>
<dbReference type="InterPro" id="IPR008984">
    <property type="entry name" value="SMAD_FHA_dom_sf"/>
</dbReference>
<dbReference type="eggNOG" id="KOG2293">
    <property type="taxonomic scope" value="Eukaryota"/>
</dbReference>
<dbReference type="RefSeq" id="XP_001584062.1">
    <property type="nucleotide sequence ID" value="XM_001584012.1"/>
</dbReference>
<dbReference type="SUPFAM" id="SSF49879">
    <property type="entry name" value="SMAD/FHA domain"/>
    <property type="match status" value="1"/>
</dbReference>
<dbReference type="GO" id="GO:0044545">
    <property type="term" value="C:NSL complex"/>
    <property type="evidence" value="ECO:0000318"/>
    <property type="project" value="GO_Central"/>
</dbReference>
<dbReference type="InParanoid" id="A2D950"/>
<sequence>MTEIPEKPPPTPVEQPVLPEVVTKPQSKSLLSEIEFKYEKPVENCFIKMDDETKGNLIKASLVEHLSNAQITLPHLEKYTKTQLNSTFQDMLKNPPNIKITNEIPYDVEFTSEEDVCLLNYIRNFKKTPLSDFIADHSHIFKLCRSLSEIEDRVKYLKSLKAEELDEIIQAEIDQIVYEQMYYVSLNPQTEEQKKHGIEPEMFTASRCNYQPLANPEVKNTEVDKQLEAINANLPFYVDNYFSPDSSIPNLAVLRTENNIFYMRRESIVFGRQSIDCDVDVDINFESEPSCPHTSRLQAILSFRPDMNFYLENIGIRAFRVNGELLKTGEICMLQETDILDFSGALFMFLPNKRLVNQIRANVKI</sequence>
<dbReference type="InterPro" id="IPR037912">
    <property type="entry name" value="MCRS1"/>
</dbReference>
<evidence type="ECO:0000313" key="2">
    <source>
        <dbReference type="EMBL" id="EAY23076.1"/>
    </source>
</evidence>
<dbReference type="PANTHER" id="PTHR13233">
    <property type="entry name" value="MICROSPHERULE PROTEIN 1"/>
    <property type="match status" value="1"/>
</dbReference>
<dbReference type="PANTHER" id="PTHR13233:SF0">
    <property type="entry name" value="MICROSPHERULE PROTEIN 1"/>
    <property type="match status" value="1"/>
</dbReference>
<dbReference type="STRING" id="5722.A2D950"/>
<feature type="domain" description="FHA" evidence="1">
    <location>
        <begin position="268"/>
        <end position="326"/>
    </location>
</feature>
<evidence type="ECO:0000259" key="1">
    <source>
        <dbReference type="PROSITE" id="PS50006"/>
    </source>
</evidence>
<dbReference type="InterPro" id="IPR000253">
    <property type="entry name" value="FHA_dom"/>
</dbReference>
<protein>
    <recommendedName>
        <fullName evidence="1">FHA domain-containing protein</fullName>
    </recommendedName>
</protein>
<organism evidence="2 3">
    <name type="scientific">Trichomonas vaginalis (strain ATCC PRA-98 / G3)</name>
    <dbReference type="NCBI Taxonomy" id="412133"/>
    <lineage>
        <taxon>Eukaryota</taxon>
        <taxon>Metamonada</taxon>
        <taxon>Parabasalia</taxon>
        <taxon>Trichomonadida</taxon>
        <taxon>Trichomonadidae</taxon>
        <taxon>Trichomonas</taxon>
    </lineage>
</organism>
<keyword evidence="3" id="KW-1185">Reference proteome</keyword>
<dbReference type="PROSITE" id="PS50006">
    <property type="entry name" value="FHA_DOMAIN"/>
    <property type="match status" value="1"/>
</dbReference>
<proteinExistence type="predicted"/>
<dbReference type="GO" id="GO:0045944">
    <property type="term" value="P:positive regulation of transcription by RNA polymerase II"/>
    <property type="evidence" value="ECO:0000318"/>
    <property type="project" value="GO_Central"/>
</dbReference>
<dbReference type="VEuPathDB" id="TrichDB:TVAG_183120"/>
<name>A2D950_TRIV3</name>
<dbReference type="KEGG" id="tva:5468635"/>
<dbReference type="EMBL" id="DS113180">
    <property type="protein sequence ID" value="EAY23076.1"/>
    <property type="molecule type" value="Genomic_DNA"/>
</dbReference>
<evidence type="ECO:0000313" key="3">
    <source>
        <dbReference type="Proteomes" id="UP000001542"/>
    </source>
</evidence>
<dbReference type="FunFam" id="2.60.200.20:FF:000178">
    <property type="entry name" value="Uncharacterized protein"/>
    <property type="match status" value="1"/>
</dbReference>